<feature type="region of interest" description="Disordered" evidence="1">
    <location>
        <begin position="1"/>
        <end position="25"/>
    </location>
</feature>
<protein>
    <submittedName>
        <fullName evidence="2">Uncharacterized protein</fullName>
    </submittedName>
</protein>
<evidence type="ECO:0000256" key="1">
    <source>
        <dbReference type="SAM" id="MobiDB-lite"/>
    </source>
</evidence>
<reference evidence="2" key="1">
    <citation type="submission" date="2022-03" db="EMBL/GenBank/DDBJ databases">
        <title>Genomic Encyclopedia of Type Strains, Phase III (KMG-III): the genomes of soil and plant-associated and newly described type strains.</title>
        <authorList>
            <person name="Whitman W."/>
        </authorList>
    </citation>
    <scope>NUCLEOTIDE SEQUENCE</scope>
    <source>
        <strain evidence="2">ANL 6-2</strain>
    </source>
</reference>
<name>A0AAE3KGL1_9GAMM</name>
<evidence type="ECO:0000313" key="3">
    <source>
        <dbReference type="Proteomes" id="UP001205843"/>
    </source>
</evidence>
<evidence type="ECO:0000313" key="2">
    <source>
        <dbReference type="EMBL" id="MCP1675322.1"/>
    </source>
</evidence>
<organism evidence="2 3">
    <name type="scientific">Natronocella acetinitrilica</name>
    <dbReference type="NCBI Taxonomy" id="414046"/>
    <lineage>
        <taxon>Bacteria</taxon>
        <taxon>Pseudomonadati</taxon>
        <taxon>Pseudomonadota</taxon>
        <taxon>Gammaproteobacteria</taxon>
        <taxon>Chromatiales</taxon>
        <taxon>Ectothiorhodospiraceae</taxon>
        <taxon>Natronocella</taxon>
    </lineage>
</organism>
<dbReference type="AlphaFoldDB" id="A0AAE3KGL1"/>
<dbReference type="RefSeq" id="WP_253478596.1">
    <property type="nucleotide sequence ID" value="NZ_JALJXV010000005.1"/>
</dbReference>
<sequence length="485" mass="52086">MRTESLPGTHTESREPVCQPSTEEAQFAKAIEDAAEQRRYVDRLKNPGPFSGVREALTRAVHTITSPVRDTIDGQIKALGRDGDTATFEIGGEVKIGAGKGFKSQYRNEVVVLQHGGSQADTADTCEAPQYEVRFNKRLLGAVYKQVPNALVTPSGELGARSVDQVSMRFDNKADVARAVRSIGDLAAAESLRDIGRAAGPGIGLIPSNPILDERGNWMSEGVIATGLGGLLAPPDADIEFLQDHVTGYATRLDARGRAALDRALGRLGLNARWDTSGGVERRVEYGQDGEAGRVIYSLFGLTELTSKQRYMPDGTPLNLHNRTQHGNAALRLDLIREFDPQQSAPTVNGRALPELGDRLAGEELGGPDAVELRIETARQDALAASGSHPGQARQRILLRSENPGRDMPGALSGFIRGDLQDAAASLSTGGRVEVINERVQRSGFEVQPEAKLAFRGVGAKANVILRSTSDTIQSRDVTSWDGGR</sequence>
<gene>
    <name evidence="2" type="ORF">J2T57_002470</name>
</gene>
<accession>A0AAE3KGL1</accession>
<keyword evidence="3" id="KW-1185">Reference proteome</keyword>
<proteinExistence type="predicted"/>
<dbReference type="EMBL" id="JALJXV010000005">
    <property type="protein sequence ID" value="MCP1675322.1"/>
    <property type="molecule type" value="Genomic_DNA"/>
</dbReference>
<feature type="compositionally biased region" description="Polar residues" evidence="1">
    <location>
        <begin position="1"/>
        <end position="10"/>
    </location>
</feature>
<dbReference type="Proteomes" id="UP001205843">
    <property type="component" value="Unassembled WGS sequence"/>
</dbReference>
<comment type="caution">
    <text evidence="2">The sequence shown here is derived from an EMBL/GenBank/DDBJ whole genome shotgun (WGS) entry which is preliminary data.</text>
</comment>